<evidence type="ECO:0000256" key="2">
    <source>
        <dbReference type="ARBA" id="ARBA00023002"/>
    </source>
</evidence>
<proteinExistence type="inferred from homology"/>
<gene>
    <name evidence="4" type="primary">gcvPA</name>
    <name evidence="6" type="ORF">FJQ54_08680</name>
</gene>
<dbReference type="Pfam" id="PF02347">
    <property type="entry name" value="GDC-P"/>
    <property type="match status" value="1"/>
</dbReference>
<dbReference type="OrthoDB" id="9801272at2"/>
<dbReference type="Gene3D" id="3.90.1150.10">
    <property type="entry name" value="Aspartate Aminotransferase, domain 1"/>
    <property type="match status" value="1"/>
</dbReference>
<dbReference type="HAMAP" id="MF_00712">
    <property type="entry name" value="GcvPA"/>
    <property type="match status" value="1"/>
</dbReference>
<feature type="domain" description="Glycine cleavage system P-protein N-terminal" evidence="5">
    <location>
        <begin position="1"/>
        <end position="449"/>
    </location>
</feature>
<dbReference type="InterPro" id="IPR015421">
    <property type="entry name" value="PyrdxlP-dep_Trfase_major"/>
</dbReference>
<dbReference type="PANTHER" id="PTHR42806">
    <property type="entry name" value="GLYCINE CLEAVAGE SYSTEM P-PROTEIN"/>
    <property type="match status" value="1"/>
</dbReference>
<comment type="catalytic activity">
    <reaction evidence="3 4">
        <text>N(6)-[(R)-lipoyl]-L-lysyl-[glycine-cleavage complex H protein] + glycine + H(+) = N(6)-[(R)-S(8)-aminomethyldihydrolipoyl]-L-lysyl-[glycine-cleavage complex H protein] + CO2</text>
        <dbReference type="Rhea" id="RHEA:24304"/>
        <dbReference type="Rhea" id="RHEA-COMP:10494"/>
        <dbReference type="Rhea" id="RHEA-COMP:10495"/>
        <dbReference type="ChEBI" id="CHEBI:15378"/>
        <dbReference type="ChEBI" id="CHEBI:16526"/>
        <dbReference type="ChEBI" id="CHEBI:57305"/>
        <dbReference type="ChEBI" id="CHEBI:83099"/>
        <dbReference type="ChEBI" id="CHEBI:83143"/>
        <dbReference type="EC" id="1.4.4.2"/>
    </reaction>
</comment>
<dbReference type="PANTHER" id="PTHR42806:SF1">
    <property type="entry name" value="GLYCINE DEHYDROGENASE (DECARBOXYLATING)"/>
    <property type="match status" value="1"/>
</dbReference>
<dbReference type="NCBIfam" id="NF001696">
    <property type="entry name" value="PRK00451.1"/>
    <property type="match status" value="1"/>
</dbReference>
<organism evidence="6 7">
    <name type="scientific">Sandaracinobacter neustonicus</name>
    <dbReference type="NCBI Taxonomy" id="1715348"/>
    <lineage>
        <taxon>Bacteria</taxon>
        <taxon>Pseudomonadati</taxon>
        <taxon>Pseudomonadota</taxon>
        <taxon>Alphaproteobacteria</taxon>
        <taxon>Sphingomonadales</taxon>
        <taxon>Sphingosinicellaceae</taxon>
        <taxon>Sandaracinobacter</taxon>
    </lineage>
</organism>
<keyword evidence="7" id="KW-1185">Reference proteome</keyword>
<comment type="function">
    <text evidence="1 4">The glycine cleavage system catalyzes the degradation of glycine. The P protein binds the alpha-amino group of glycine through its pyridoxal phosphate cofactor; CO(2) is released and the remaining methylamine moiety is then transferred to the lipoamide cofactor of the H protein.</text>
</comment>
<protein>
    <recommendedName>
        <fullName evidence="4">Probable glycine dehydrogenase (decarboxylating) subunit 1</fullName>
        <ecNumber evidence="4">1.4.4.2</ecNumber>
    </recommendedName>
    <alternativeName>
        <fullName evidence="4">Glycine cleavage system P-protein subunit 1</fullName>
    </alternativeName>
    <alternativeName>
        <fullName evidence="4">Glycine decarboxylase subunit 1</fullName>
    </alternativeName>
    <alternativeName>
        <fullName evidence="4">Glycine dehydrogenase (aminomethyl-transferring) subunit 1</fullName>
    </alternativeName>
</protein>
<comment type="similarity">
    <text evidence="4">Belongs to the GcvP family. N-terminal subunit subfamily.</text>
</comment>
<dbReference type="InterPro" id="IPR020581">
    <property type="entry name" value="GDC_P"/>
</dbReference>
<evidence type="ECO:0000256" key="1">
    <source>
        <dbReference type="ARBA" id="ARBA00003788"/>
    </source>
</evidence>
<dbReference type="GO" id="GO:0019464">
    <property type="term" value="P:glycine decarboxylation via glycine cleavage system"/>
    <property type="evidence" value="ECO:0007669"/>
    <property type="project" value="UniProtKB-UniRule"/>
</dbReference>
<evidence type="ECO:0000313" key="7">
    <source>
        <dbReference type="Proteomes" id="UP000319897"/>
    </source>
</evidence>
<dbReference type="Proteomes" id="UP000319897">
    <property type="component" value="Unassembled WGS sequence"/>
</dbReference>
<reference evidence="6 7" key="1">
    <citation type="submission" date="2019-06" db="EMBL/GenBank/DDBJ databases">
        <authorList>
            <person name="Lee I."/>
            <person name="Jang G.I."/>
            <person name="Hwang C.Y."/>
        </authorList>
    </citation>
    <scope>NUCLEOTIDE SEQUENCE [LARGE SCALE GENOMIC DNA]</scope>
    <source>
        <strain evidence="6 7">PAMC 28131</strain>
    </source>
</reference>
<evidence type="ECO:0000256" key="4">
    <source>
        <dbReference type="HAMAP-Rule" id="MF_00712"/>
    </source>
</evidence>
<dbReference type="Gene3D" id="3.40.640.10">
    <property type="entry name" value="Type I PLP-dependent aspartate aminotransferase-like (Major domain)"/>
    <property type="match status" value="1"/>
</dbReference>
<dbReference type="EC" id="1.4.4.2" evidence="4"/>
<dbReference type="RefSeq" id="WP_140928026.1">
    <property type="nucleotide sequence ID" value="NZ_VFSU01000023.1"/>
</dbReference>
<dbReference type="PIRSF" id="PIRSF006815">
    <property type="entry name" value="GcvPA"/>
    <property type="match status" value="1"/>
</dbReference>
<sequence length="456" mass="48920">MRYLPLTPDDRAAMLAKVGAASIDDLFVDVPAGARLAGPIPGLPNHQPEMLVERELTRMAAKNMAAGAYPFFLGAGAYRHHVPASVDHLIQRGEFLTSYTPYQPEIAQGTLQYLFEFQTQVARLLGMEVANASMYDGSTAMTEAIFMARRITKRPKTVISCGVHPQYLRAAETLCHFTGDELVMGVPTICCTPPTEDLADVIAQIDDQTSAVIVQNPDCFGHVADLTELAAACHAKGALLIVVVTEVVSLGLIKSPGEMGADIVVGEGQSLGVGLQFGGPHLGLFACNSKHVRQMPGRLCGETVDADGRRGFVLTLSTREQHIRREKATSNICTNSGLMSLAFSIHMTLLGEKGLRQLAALNHARACETAERVSAIPGVKLLTERFFNEFAVQLPVPARAAVRDMAEMGVLGGVSAERLWPDLPDLANVLLITATETVSPADIDALVRALTEVVSK</sequence>
<comment type="subunit">
    <text evidence="4">The glycine cleavage system is composed of four proteins: P, T, L and H. In this organism, the P 'protein' is a heterodimer of two subunits.</text>
</comment>
<dbReference type="CDD" id="cd00613">
    <property type="entry name" value="GDC-P"/>
    <property type="match status" value="1"/>
</dbReference>
<dbReference type="InterPro" id="IPR015424">
    <property type="entry name" value="PyrdxlP-dep_Trfase"/>
</dbReference>
<dbReference type="InterPro" id="IPR049315">
    <property type="entry name" value="GDC-P_N"/>
</dbReference>
<dbReference type="InterPro" id="IPR023010">
    <property type="entry name" value="GcvPA"/>
</dbReference>
<keyword evidence="2 4" id="KW-0560">Oxidoreductase</keyword>
<evidence type="ECO:0000313" key="6">
    <source>
        <dbReference type="EMBL" id="TPE61409.1"/>
    </source>
</evidence>
<dbReference type="GO" id="GO:0004375">
    <property type="term" value="F:glycine dehydrogenase (decarboxylating) activity"/>
    <property type="evidence" value="ECO:0007669"/>
    <property type="project" value="UniProtKB-EC"/>
</dbReference>
<dbReference type="GO" id="GO:0009116">
    <property type="term" value="P:nucleoside metabolic process"/>
    <property type="evidence" value="ECO:0007669"/>
    <property type="project" value="InterPro"/>
</dbReference>
<comment type="caution">
    <text evidence="6">The sequence shown here is derived from an EMBL/GenBank/DDBJ whole genome shotgun (WGS) entry which is preliminary data.</text>
</comment>
<dbReference type="SUPFAM" id="SSF53383">
    <property type="entry name" value="PLP-dependent transferases"/>
    <property type="match status" value="1"/>
</dbReference>
<evidence type="ECO:0000259" key="5">
    <source>
        <dbReference type="Pfam" id="PF02347"/>
    </source>
</evidence>
<dbReference type="EMBL" id="VFSU01000023">
    <property type="protein sequence ID" value="TPE61409.1"/>
    <property type="molecule type" value="Genomic_DNA"/>
</dbReference>
<dbReference type="InterPro" id="IPR015422">
    <property type="entry name" value="PyrdxlP-dep_Trfase_small"/>
</dbReference>
<name>A0A501XLV0_9SPHN</name>
<evidence type="ECO:0000256" key="3">
    <source>
        <dbReference type="ARBA" id="ARBA00049026"/>
    </source>
</evidence>
<dbReference type="AlphaFoldDB" id="A0A501XLV0"/>
<accession>A0A501XLV0</accession>